<name>A0A224VF12_9LACO</name>
<accession>A0A224VF12</accession>
<dbReference type="Proteomes" id="UP000214739">
    <property type="component" value="Unassembled WGS sequence"/>
</dbReference>
<comment type="caution">
    <text evidence="1">The sequence shown here is derived from an EMBL/GenBank/DDBJ whole genome shotgun (WGS) entry which is preliminary data.</text>
</comment>
<reference evidence="2" key="3">
    <citation type="submission" date="2019-02" db="EMBL/GenBank/DDBJ databases">
        <authorList>
            <person name="Buron G."/>
            <person name="Chaylann A."/>
            <person name="Dolejs I."/>
            <person name="Forster J."/>
            <person name="Miks M.H."/>
        </authorList>
    </citation>
    <scope>NUCLEOTIDE SEQUENCE</scope>
    <source>
        <strain evidence="2">DSM 10551</strain>
    </source>
</reference>
<dbReference type="AlphaFoldDB" id="A0A224VF12"/>
<protein>
    <submittedName>
        <fullName evidence="1">Uncharacterized protein</fullName>
    </submittedName>
</protein>
<dbReference type="EMBL" id="BDGB01000008">
    <property type="protein sequence ID" value="GAW71051.1"/>
    <property type="molecule type" value="Genomic_DNA"/>
</dbReference>
<evidence type="ECO:0000313" key="2">
    <source>
        <dbReference type="EMBL" id="TDG93443.1"/>
    </source>
</evidence>
<organism evidence="1 3">
    <name type="scientific">Lentilactobacillus parakefiri</name>
    <dbReference type="NCBI Taxonomy" id="152332"/>
    <lineage>
        <taxon>Bacteria</taxon>
        <taxon>Bacillati</taxon>
        <taxon>Bacillota</taxon>
        <taxon>Bacilli</taxon>
        <taxon>Lactobacillales</taxon>
        <taxon>Lactobacillaceae</taxon>
        <taxon>Lentilactobacillus</taxon>
    </lineage>
</organism>
<dbReference type="EMBL" id="PUFL01000032">
    <property type="protein sequence ID" value="TDG93443.1"/>
    <property type="molecule type" value="Genomic_DNA"/>
</dbReference>
<proteinExistence type="predicted"/>
<sequence>MRYKLTAKQIEELPFSHGLTWGGFTGMTFLRDDNELDTTTLSLIDNFEHAVTPLRHAERAERTHLIEGRLLHPVALTKGTQEERNTAERRLKDRSGISTDYFLDPKSYPEAYKDKADTGNPVADIIGGVLL</sequence>
<reference evidence="1 3" key="1">
    <citation type="journal article" date="2017" name="Biosci Microbiota Food Health">
        <title>Genomic characterization reconfirms the taxonomic status of Lactobacillus parakefiri.</title>
        <authorList>
            <person name="Tanizawa Y."/>
            <person name="Kobayashi H."/>
            <person name="Kaminuma E."/>
            <person name="Sakamoto M."/>
            <person name="Ohkuma M."/>
            <person name="Nakamura Y."/>
            <person name="Arita M."/>
            <person name="Tohno M."/>
        </authorList>
    </citation>
    <scope>NUCLEOTIDE SEQUENCE [LARGE SCALE GENOMIC DNA]</scope>
    <source>
        <strain evidence="1 3">JCM 8573</strain>
    </source>
</reference>
<dbReference type="Proteomes" id="UP000294668">
    <property type="component" value="Unassembled WGS sequence"/>
</dbReference>
<evidence type="ECO:0000313" key="4">
    <source>
        <dbReference type="Proteomes" id="UP000294668"/>
    </source>
</evidence>
<dbReference type="RefSeq" id="WP_057961556.1">
    <property type="nucleotide sequence ID" value="NZ_BAAAXO010000025.1"/>
</dbReference>
<evidence type="ECO:0000313" key="1">
    <source>
        <dbReference type="EMBL" id="GAW71051.1"/>
    </source>
</evidence>
<gene>
    <name evidence="2" type="ORF">C5L28_000354</name>
    <name evidence="1" type="ORF">LPKJCM_00122</name>
</gene>
<reference evidence="2 4" key="2">
    <citation type="journal article" date="2019" name="Appl. Microbiol. Biotechnol.">
        <title>Uncovering carbohydrate metabolism through a genotype-phenotype association study of 56 lactic acid bacteria genomes.</title>
        <authorList>
            <person name="Buron-Moles G."/>
            <person name="Chailyan A."/>
            <person name="Dolejs I."/>
            <person name="Forster J."/>
            <person name="Miks M.H."/>
        </authorList>
    </citation>
    <scope>NUCLEOTIDE SEQUENCE [LARGE SCALE GENOMIC DNA]</scope>
    <source>
        <strain evidence="2 4">DSM 10551</strain>
    </source>
</reference>
<keyword evidence="4" id="KW-1185">Reference proteome</keyword>
<evidence type="ECO:0000313" key="3">
    <source>
        <dbReference type="Proteomes" id="UP000214739"/>
    </source>
</evidence>
<dbReference type="OrthoDB" id="10016695at2"/>